<protein>
    <submittedName>
        <fullName evidence="8">Sugar kinase</fullName>
    </submittedName>
    <submittedName>
        <fullName evidence="9">Xylulokinase</fullName>
        <ecNumber evidence="9">2.7.1.17</ecNumber>
    </submittedName>
</protein>
<keyword evidence="3 5" id="KW-0808">Transferase</keyword>
<name>A0A7W3JFH2_9MICO</name>
<dbReference type="OrthoDB" id="9782710at2"/>
<dbReference type="Proteomes" id="UP000522688">
    <property type="component" value="Unassembled WGS sequence"/>
</dbReference>
<dbReference type="InterPro" id="IPR050406">
    <property type="entry name" value="FGGY_Carb_Kinase"/>
</dbReference>
<keyword evidence="10" id="KW-1185">Reference proteome</keyword>
<dbReference type="SUPFAM" id="SSF53067">
    <property type="entry name" value="Actin-like ATPase domain"/>
    <property type="match status" value="2"/>
</dbReference>
<reference evidence="9 11" key="2">
    <citation type="submission" date="2020-07" db="EMBL/GenBank/DDBJ databases">
        <title>Sequencing the genomes of 1000 actinobacteria strains.</title>
        <authorList>
            <person name="Klenk H.-P."/>
        </authorList>
    </citation>
    <scope>NUCLEOTIDE SEQUENCE [LARGE SCALE GENOMIC DNA]</scope>
    <source>
        <strain evidence="9 11">DSM 10309</strain>
    </source>
</reference>
<dbReference type="GO" id="GO:0004856">
    <property type="term" value="F:D-xylulokinase activity"/>
    <property type="evidence" value="ECO:0007669"/>
    <property type="project" value="UniProtKB-EC"/>
</dbReference>
<evidence type="ECO:0000256" key="4">
    <source>
        <dbReference type="ARBA" id="ARBA00022777"/>
    </source>
</evidence>
<dbReference type="PROSITE" id="PS00445">
    <property type="entry name" value="FGGY_KINASES_2"/>
    <property type="match status" value="1"/>
</dbReference>
<comment type="similarity">
    <text evidence="1 5">Belongs to the FGGY kinase family.</text>
</comment>
<evidence type="ECO:0000256" key="2">
    <source>
        <dbReference type="ARBA" id="ARBA00022629"/>
    </source>
</evidence>
<gene>
    <name evidence="9" type="ORF">FB463_000117</name>
    <name evidence="8" type="ORF">FFA01_31160</name>
</gene>
<dbReference type="CDD" id="cd07804">
    <property type="entry name" value="ASKHA_NBD_FGGY_RrXK-like"/>
    <property type="match status" value="1"/>
</dbReference>
<evidence type="ECO:0000259" key="7">
    <source>
        <dbReference type="Pfam" id="PF02782"/>
    </source>
</evidence>
<feature type="domain" description="Carbohydrate kinase FGGY C-terminal" evidence="7">
    <location>
        <begin position="259"/>
        <end position="436"/>
    </location>
</feature>
<sequence>MKAVVGIDVGTSSTKALLVTLDGEIVAQAMRDHTVDRPGRGLVEMDGDVWWAECCALVPELLAAEPTAEIVSVGVSGMGPCVLLSGDDGRPLRPAVLYGVDTRAADLIDEITESLGGVDAMRARTGSALSTQAAGLKLAWLARHEPEIWARASRFTMPSSRLVELLTDEYVLDHHSASHCTPLYDVHRRAWIDEWVERLAPGLEMPRLAWSGDRAGVVTERAAAATGLPAGIPVTVGAIDAFAEGLSVGLDDPERMFLQYGTTMFMLVPLAEPRPVPGLWTTVGDGPGRFSAAGGLATAGAITDWLRQLTGADWTDILDEAADSGVGARGLLVLPYFAGERTPLGDPEARGVIAGLTVRHTRGDIYRAVLEATAFAVRHHVEVLAEAGIPVRSLVGAGGGVLSHLWPQIVSDVCGLPQVVPWVSVGASFGSALLAAGLVTEVDIDLWNPPAIVLTPDESARAAYDEAYRDYRRLYPDTLEVVHRLAARG</sequence>
<dbReference type="Proteomes" id="UP000321154">
    <property type="component" value="Unassembled WGS sequence"/>
</dbReference>
<dbReference type="Pfam" id="PF02782">
    <property type="entry name" value="FGGY_C"/>
    <property type="match status" value="1"/>
</dbReference>
<evidence type="ECO:0000313" key="10">
    <source>
        <dbReference type="Proteomes" id="UP000321154"/>
    </source>
</evidence>
<dbReference type="InterPro" id="IPR018483">
    <property type="entry name" value="Carb_kinase_FGGY_CS"/>
</dbReference>
<organism evidence="9 11">
    <name type="scientific">Frigoribacterium faeni</name>
    <dbReference type="NCBI Taxonomy" id="145483"/>
    <lineage>
        <taxon>Bacteria</taxon>
        <taxon>Bacillati</taxon>
        <taxon>Actinomycetota</taxon>
        <taxon>Actinomycetes</taxon>
        <taxon>Micrococcales</taxon>
        <taxon>Microbacteriaceae</taxon>
        <taxon>Frigoribacterium</taxon>
    </lineage>
</organism>
<accession>A0A7W3JFH2</accession>
<dbReference type="InterPro" id="IPR000577">
    <property type="entry name" value="Carb_kinase_FGGY"/>
</dbReference>
<evidence type="ECO:0000313" key="11">
    <source>
        <dbReference type="Proteomes" id="UP000522688"/>
    </source>
</evidence>
<dbReference type="PANTHER" id="PTHR43095:SF5">
    <property type="entry name" value="XYLULOSE KINASE"/>
    <property type="match status" value="1"/>
</dbReference>
<evidence type="ECO:0000259" key="6">
    <source>
        <dbReference type="Pfam" id="PF00370"/>
    </source>
</evidence>
<evidence type="ECO:0000256" key="5">
    <source>
        <dbReference type="RuleBase" id="RU003733"/>
    </source>
</evidence>
<dbReference type="InterPro" id="IPR018485">
    <property type="entry name" value="FGGY_C"/>
</dbReference>
<dbReference type="InterPro" id="IPR043129">
    <property type="entry name" value="ATPase_NBD"/>
</dbReference>
<evidence type="ECO:0000256" key="1">
    <source>
        <dbReference type="ARBA" id="ARBA00009156"/>
    </source>
</evidence>
<dbReference type="EMBL" id="BJUV01000070">
    <property type="protein sequence ID" value="GEK84807.1"/>
    <property type="molecule type" value="Genomic_DNA"/>
</dbReference>
<evidence type="ECO:0000313" key="8">
    <source>
        <dbReference type="EMBL" id="GEK84807.1"/>
    </source>
</evidence>
<reference evidence="8 10" key="1">
    <citation type="submission" date="2019-07" db="EMBL/GenBank/DDBJ databases">
        <title>Whole genome shotgun sequence of Frigoribacterium faeni NBRC 103066.</title>
        <authorList>
            <person name="Hosoyama A."/>
            <person name="Uohara A."/>
            <person name="Ohji S."/>
            <person name="Ichikawa N."/>
        </authorList>
    </citation>
    <scope>NUCLEOTIDE SEQUENCE [LARGE SCALE GENOMIC DNA]</scope>
    <source>
        <strain evidence="8 10">NBRC 103066</strain>
    </source>
</reference>
<dbReference type="RefSeq" id="WP_146857121.1">
    <property type="nucleotide sequence ID" value="NZ_BAAAHR010000007.1"/>
</dbReference>
<keyword evidence="2" id="KW-0859">Xylose metabolism</keyword>
<comment type="caution">
    <text evidence="9">The sequence shown here is derived from an EMBL/GenBank/DDBJ whole genome shotgun (WGS) entry which is preliminary data.</text>
</comment>
<dbReference type="Pfam" id="PF00370">
    <property type="entry name" value="FGGY_N"/>
    <property type="match status" value="1"/>
</dbReference>
<dbReference type="PIRSF" id="PIRSF000538">
    <property type="entry name" value="GlpK"/>
    <property type="match status" value="1"/>
</dbReference>
<dbReference type="GO" id="GO:0042732">
    <property type="term" value="P:D-xylose metabolic process"/>
    <property type="evidence" value="ECO:0007669"/>
    <property type="project" value="UniProtKB-KW"/>
</dbReference>
<dbReference type="Gene3D" id="3.30.420.40">
    <property type="match status" value="2"/>
</dbReference>
<dbReference type="EMBL" id="JACGWW010000001">
    <property type="protein sequence ID" value="MBA8811893.1"/>
    <property type="molecule type" value="Genomic_DNA"/>
</dbReference>
<evidence type="ECO:0000256" key="3">
    <source>
        <dbReference type="ARBA" id="ARBA00022679"/>
    </source>
</evidence>
<dbReference type="PANTHER" id="PTHR43095">
    <property type="entry name" value="SUGAR KINASE"/>
    <property type="match status" value="1"/>
</dbReference>
<feature type="domain" description="Carbohydrate kinase FGGY N-terminal" evidence="6">
    <location>
        <begin position="4"/>
        <end position="242"/>
    </location>
</feature>
<dbReference type="InterPro" id="IPR018484">
    <property type="entry name" value="FGGY_N"/>
</dbReference>
<keyword evidence="2" id="KW-0119">Carbohydrate metabolism</keyword>
<dbReference type="EC" id="2.7.1.17" evidence="9"/>
<evidence type="ECO:0000313" key="9">
    <source>
        <dbReference type="EMBL" id="MBA8811893.1"/>
    </source>
</evidence>
<keyword evidence="4 5" id="KW-0418">Kinase</keyword>
<dbReference type="AlphaFoldDB" id="A0A7W3JFH2"/>
<proteinExistence type="inferred from homology"/>